<evidence type="ECO:0000256" key="4">
    <source>
        <dbReference type="ARBA" id="ARBA00022801"/>
    </source>
</evidence>
<organism evidence="7 8">
    <name type="scientific">Gottfriedia luciferensis</name>
    <dbReference type="NCBI Taxonomy" id="178774"/>
    <lineage>
        <taxon>Bacteria</taxon>
        <taxon>Bacillati</taxon>
        <taxon>Bacillota</taxon>
        <taxon>Bacilli</taxon>
        <taxon>Bacillales</taxon>
        <taxon>Bacillaceae</taxon>
        <taxon>Gottfriedia</taxon>
    </lineage>
</organism>
<comment type="similarity">
    <text evidence="1">Belongs to the XseB family.</text>
</comment>
<dbReference type="EC" id="3.1.11.6" evidence="6"/>
<gene>
    <name evidence="7" type="ORF">BED47_06360</name>
</gene>
<dbReference type="PANTHER" id="PTHR34137">
    <property type="entry name" value="EXODEOXYRIBONUCLEASE 7 SMALL SUBUNIT"/>
    <property type="match status" value="1"/>
</dbReference>
<comment type="caution">
    <text evidence="7">The sequence shown here is derived from an EMBL/GenBank/DDBJ whole genome shotgun (WGS) entry which is preliminary data.</text>
</comment>
<dbReference type="SUPFAM" id="SSF116842">
    <property type="entry name" value="XseB-like"/>
    <property type="match status" value="1"/>
</dbReference>
<keyword evidence="8" id="KW-1185">Reference proteome</keyword>
<evidence type="ECO:0000313" key="8">
    <source>
        <dbReference type="Proteomes" id="UP000094580"/>
    </source>
</evidence>
<keyword evidence="4" id="KW-0378">Hydrolase</keyword>
<evidence type="ECO:0000256" key="1">
    <source>
        <dbReference type="ARBA" id="ARBA00009998"/>
    </source>
</evidence>
<proteinExistence type="inferred from homology"/>
<dbReference type="Gene3D" id="1.10.287.1040">
    <property type="entry name" value="Exonuclease VII, small subunit"/>
    <property type="match status" value="1"/>
</dbReference>
<dbReference type="PANTHER" id="PTHR34137:SF1">
    <property type="entry name" value="EXODEOXYRIBONUCLEASE 7 SMALL SUBUNIT"/>
    <property type="match status" value="1"/>
</dbReference>
<dbReference type="InterPro" id="IPR003761">
    <property type="entry name" value="Exonuc_VII_S"/>
</dbReference>
<dbReference type="Pfam" id="PF02609">
    <property type="entry name" value="Exonuc_VII_S"/>
    <property type="match status" value="1"/>
</dbReference>
<accession>A0ABX2ZQ57</accession>
<evidence type="ECO:0000256" key="5">
    <source>
        <dbReference type="ARBA" id="ARBA00022839"/>
    </source>
</evidence>
<evidence type="ECO:0000256" key="6">
    <source>
        <dbReference type="NCBIfam" id="TIGR01280"/>
    </source>
</evidence>
<dbReference type="NCBIfam" id="TIGR01280">
    <property type="entry name" value="xseB"/>
    <property type="match status" value="1"/>
</dbReference>
<evidence type="ECO:0000256" key="3">
    <source>
        <dbReference type="ARBA" id="ARBA00022722"/>
    </source>
</evidence>
<protein>
    <recommendedName>
        <fullName evidence="6">Exodeoxyribonuclease VII small subunit</fullName>
        <ecNumber evidence="6">3.1.11.6</ecNumber>
    </recommendedName>
</protein>
<dbReference type="EMBL" id="MDKC01000023">
    <property type="protein sequence ID" value="ODG91552.1"/>
    <property type="molecule type" value="Genomic_DNA"/>
</dbReference>
<dbReference type="InterPro" id="IPR037004">
    <property type="entry name" value="Exonuc_VII_ssu_sf"/>
</dbReference>
<evidence type="ECO:0000256" key="2">
    <source>
        <dbReference type="ARBA" id="ARBA00022490"/>
    </source>
</evidence>
<keyword evidence="2" id="KW-0963">Cytoplasm</keyword>
<dbReference type="PIRSF" id="PIRSF006488">
    <property type="entry name" value="Exonuc_VII_S"/>
    <property type="match status" value="1"/>
</dbReference>
<reference evidence="7 8" key="1">
    <citation type="submission" date="2016-07" db="EMBL/GenBank/DDBJ databases">
        <authorList>
            <person name="Townsley L."/>
            <person name="Shank E.A."/>
        </authorList>
    </citation>
    <scope>NUCLEOTIDE SEQUENCE [LARGE SCALE GENOMIC DNA]</scope>
    <source>
        <strain evidence="7 8">CH01</strain>
    </source>
</reference>
<keyword evidence="3" id="KW-0540">Nuclease</keyword>
<name>A0ABX2ZQ57_9BACI</name>
<dbReference type="Proteomes" id="UP000094580">
    <property type="component" value="Unassembled WGS sequence"/>
</dbReference>
<evidence type="ECO:0000313" key="7">
    <source>
        <dbReference type="EMBL" id="ODG91552.1"/>
    </source>
</evidence>
<sequence length="59" mass="6828">MIVQKLEQGDVPLEKAIEYFQEGIKLSQICQEKLTKVEKQMTSILNEQGEQTPFTVEEE</sequence>
<keyword evidence="5" id="KW-0269">Exonuclease</keyword>